<name>A0A4Q4KYC6_9PSED</name>
<dbReference type="EMBL" id="SEUB01000008">
    <property type="protein sequence ID" value="RYM39089.1"/>
    <property type="molecule type" value="Genomic_DNA"/>
</dbReference>
<organism evidence="1 2">
    <name type="scientific">Pseudomonas koreensis</name>
    <dbReference type="NCBI Taxonomy" id="198620"/>
    <lineage>
        <taxon>Bacteria</taxon>
        <taxon>Pseudomonadati</taxon>
        <taxon>Pseudomonadota</taxon>
        <taxon>Gammaproteobacteria</taxon>
        <taxon>Pseudomonadales</taxon>
        <taxon>Pseudomonadaceae</taxon>
        <taxon>Pseudomonas</taxon>
    </lineage>
</organism>
<comment type="caution">
    <text evidence="1">The sequence shown here is derived from an EMBL/GenBank/DDBJ whole genome shotgun (WGS) entry which is preliminary data.</text>
</comment>
<dbReference type="AlphaFoldDB" id="A0A4Q4KYC6"/>
<evidence type="ECO:0000313" key="2">
    <source>
        <dbReference type="Proteomes" id="UP000291107"/>
    </source>
</evidence>
<proteinExistence type="predicted"/>
<accession>A0A4Q4KYC6</accession>
<evidence type="ECO:0000313" key="1">
    <source>
        <dbReference type="EMBL" id="RYM39089.1"/>
    </source>
</evidence>
<protein>
    <submittedName>
        <fullName evidence="1">Uncharacterized protein</fullName>
    </submittedName>
</protein>
<gene>
    <name evidence="1" type="ORF">EVS84_20635</name>
</gene>
<sequence>MEEFAAKRRQCPAPMFDGVSIELQLDVSSVVVSVTVSMLVRIPSSEFGRPRYVHQIHVISLCHKRQCMLQLQRNSHPFGYAQGSALKHGIGRTNPYNAGL</sequence>
<dbReference type="Proteomes" id="UP000291107">
    <property type="component" value="Unassembled WGS sequence"/>
</dbReference>
<reference evidence="1 2" key="1">
    <citation type="submission" date="2019-02" db="EMBL/GenBank/DDBJ databases">
        <title>Genome of Pseudomonas korensis isolated from heavy metal contaminated environment.</title>
        <authorList>
            <person name="Ayangbenro A.S."/>
            <person name="Babalola O."/>
        </authorList>
    </citation>
    <scope>NUCLEOTIDE SEQUENCE [LARGE SCALE GENOMIC DNA]</scope>
    <source>
        <strain evidence="1 2">AB36</strain>
    </source>
</reference>